<protein>
    <submittedName>
        <fullName evidence="2">Uncharacterized protein</fullName>
    </submittedName>
</protein>
<evidence type="ECO:0000313" key="2">
    <source>
        <dbReference type="EMBL" id="PTB55014.1"/>
    </source>
</evidence>
<accession>A0A2T4AD48</accession>
<evidence type="ECO:0000256" key="1">
    <source>
        <dbReference type="SAM" id="MobiDB-lite"/>
    </source>
</evidence>
<dbReference type="GeneID" id="36625906"/>
<evidence type="ECO:0000313" key="3">
    <source>
        <dbReference type="Proteomes" id="UP000241690"/>
    </source>
</evidence>
<feature type="region of interest" description="Disordered" evidence="1">
    <location>
        <begin position="167"/>
        <end position="229"/>
    </location>
</feature>
<keyword evidence="3" id="KW-1185">Reference proteome</keyword>
<dbReference type="EMBL" id="KZ679680">
    <property type="protein sequence ID" value="PTB55014.1"/>
    <property type="molecule type" value="Genomic_DNA"/>
</dbReference>
<feature type="compositionally biased region" description="Polar residues" evidence="1">
    <location>
        <begin position="172"/>
        <end position="186"/>
    </location>
</feature>
<reference evidence="2 3" key="1">
    <citation type="submission" date="2016-07" db="EMBL/GenBank/DDBJ databases">
        <title>Multiple horizontal gene transfer events from other fungi enriched the ability of initially mycotrophic Trichoderma (Ascomycota) to feed on dead plant biomass.</title>
        <authorList>
            <consortium name="DOE Joint Genome Institute"/>
            <person name="Aerts A."/>
            <person name="Atanasova L."/>
            <person name="Chenthamara K."/>
            <person name="Zhang J."/>
            <person name="Grujic M."/>
            <person name="Henrissat B."/>
            <person name="Kuo A."/>
            <person name="Salamov A."/>
            <person name="Lipzen A."/>
            <person name="Labutti K."/>
            <person name="Barry K."/>
            <person name="Miao Y."/>
            <person name="Rahimi M.J."/>
            <person name="Shen Q."/>
            <person name="Grigoriev I.V."/>
            <person name="Kubicek C.P."/>
            <person name="Druzhinina I.S."/>
        </authorList>
    </citation>
    <scope>NUCLEOTIDE SEQUENCE [LARGE SCALE GENOMIC DNA]</scope>
    <source>
        <strain evidence="2 3">CBS 226.95</strain>
    </source>
</reference>
<dbReference type="RefSeq" id="XP_024774691.1">
    <property type="nucleotide sequence ID" value="XM_024917337.1"/>
</dbReference>
<sequence>MDLRKRWKGYAEVVSLIGFAGVTAQDETMQKETRSRKRKENIIRNREMRQDIQLTLDAVRWPDWSLARVDAVICPPSRFGLAPGIGAAFTSITARIQFGRAGVYEHGECLQCHEPRYEWQGALCKITITASSGPRTRRILRAFSSYKTSSSHQMLFCAVPARPAEAPLETGKAQSRVNQQQRVSTEAESETDPVAGDDALAYIRRRAVQPSPTSLHMQGISSTRTSTYS</sequence>
<organism evidence="2 3">
    <name type="scientific">Trichoderma harzianum CBS 226.95</name>
    <dbReference type="NCBI Taxonomy" id="983964"/>
    <lineage>
        <taxon>Eukaryota</taxon>
        <taxon>Fungi</taxon>
        <taxon>Dikarya</taxon>
        <taxon>Ascomycota</taxon>
        <taxon>Pezizomycotina</taxon>
        <taxon>Sordariomycetes</taxon>
        <taxon>Hypocreomycetidae</taxon>
        <taxon>Hypocreales</taxon>
        <taxon>Hypocreaceae</taxon>
        <taxon>Trichoderma</taxon>
    </lineage>
</organism>
<proteinExistence type="predicted"/>
<name>A0A2T4AD48_TRIHA</name>
<dbReference type="Proteomes" id="UP000241690">
    <property type="component" value="Unassembled WGS sequence"/>
</dbReference>
<dbReference type="AlphaFoldDB" id="A0A2T4AD48"/>
<gene>
    <name evidence="2" type="ORF">M431DRAFT_495249</name>
</gene>
<feature type="compositionally biased region" description="Polar residues" evidence="1">
    <location>
        <begin position="210"/>
        <end position="229"/>
    </location>
</feature>